<sequence>MPNELRCKLAGTGLLQLAQGPHSPYFLKHPILIFLLGPGAYSQPCKPKVMAFLWRVVAAHPSGNPEPVMPTPDQQMKQRQEKKSRDSVMLQIWLKEPEDVVSATDTWSSQRALAKPRRHLDFTQPCRPKNKDTDTATAA</sequence>
<dbReference type="AlphaFoldDB" id="A0A0D2XP05"/>
<reference evidence="3" key="1">
    <citation type="journal article" date="2012" name="Mol. Plant Microbe Interact.">
        <title>A highly conserved effector in Fusarium oxysporum is required for full virulence on Arabidopsis.</title>
        <authorList>
            <person name="Thatcher L.F."/>
            <person name="Gardiner D.M."/>
            <person name="Kazan K."/>
            <person name="Manners J."/>
        </authorList>
    </citation>
    <scope>NUCLEOTIDE SEQUENCE [LARGE SCALE GENOMIC DNA]</scope>
    <source>
        <strain evidence="3">Fo5176</strain>
    </source>
</reference>
<feature type="region of interest" description="Disordered" evidence="1">
    <location>
        <begin position="106"/>
        <end position="139"/>
    </location>
</feature>
<accession>A0A0D2XP05</accession>
<evidence type="ECO:0000256" key="1">
    <source>
        <dbReference type="SAM" id="MobiDB-lite"/>
    </source>
</evidence>
<organism evidence="2 3">
    <name type="scientific">Fusarium oxysporum (strain Fo5176)</name>
    <name type="common">Fusarium vascular wilt</name>
    <dbReference type="NCBI Taxonomy" id="660025"/>
    <lineage>
        <taxon>Eukaryota</taxon>
        <taxon>Fungi</taxon>
        <taxon>Dikarya</taxon>
        <taxon>Ascomycota</taxon>
        <taxon>Pezizomycotina</taxon>
        <taxon>Sordariomycetes</taxon>
        <taxon>Hypocreomycetidae</taxon>
        <taxon>Hypocreales</taxon>
        <taxon>Nectriaceae</taxon>
        <taxon>Fusarium</taxon>
        <taxon>Fusarium oxysporum species complex</taxon>
    </lineage>
</organism>
<proteinExistence type="predicted"/>
<dbReference type="Proteomes" id="UP000002489">
    <property type="component" value="Unassembled WGS sequence"/>
</dbReference>
<reference evidence="2" key="2">
    <citation type="submission" date="2025-08" db="UniProtKB">
        <authorList>
            <consortium name="EnsemblFungi"/>
        </authorList>
    </citation>
    <scope>IDENTIFICATION</scope>
    <source>
        <strain evidence="2">4287 / CBS 123668 / FGSC 9935 / NRRL 34936</strain>
    </source>
</reference>
<feature type="region of interest" description="Disordered" evidence="1">
    <location>
        <begin position="62"/>
        <end position="85"/>
    </location>
</feature>
<protein>
    <submittedName>
        <fullName evidence="2">Uncharacterized protein</fullName>
    </submittedName>
</protein>
<name>A0A0D2XP05_FUSOF</name>
<evidence type="ECO:0000313" key="3">
    <source>
        <dbReference type="Proteomes" id="UP000002489"/>
    </source>
</evidence>
<dbReference type="EnsemblFungi" id="FOXG_05690T0">
    <property type="protein sequence ID" value="FOXG_05690P0"/>
    <property type="gene ID" value="FOXG_05690"/>
</dbReference>
<feature type="compositionally biased region" description="Basic and acidic residues" evidence="1">
    <location>
        <begin position="76"/>
        <end position="85"/>
    </location>
</feature>
<feature type="compositionally biased region" description="Basic and acidic residues" evidence="1">
    <location>
        <begin position="129"/>
        <end position="139"/>
    </location>
</feature>
<evidence type="ECO:0000313" key="2">
    <source>
        <dbReference type="EnsemblFungi" id="FOXG_05690P0"/>
    </source>
</evidence>